<name>A0ABM8HYY3_9BACT</name>
<evidence type="ECO:0000313" key="2">
    <source>
        <dbReference type="EMBL" id="BCR05736.1"/>
    </source>
</evidence>
<gene>
    <name evidence="2" type="ORF">DESUT3_28050</name>
</gene>
<reference evidence="2 3" key="2">
    <citation type="journal article" date="2021" name="Int. J. Syst. Evol. Microbiol.">
        <title>Isolation and Polyphasic Characterization of Desulfuromonas versatilis sp. Nov., an Electrogenic Bacteria Capable of Versatile Metabolism Isolated from a Graphene Oxide-Reducing Enrichment Culture.</title>
        <authorList>
            <person name="Xie L."/>
            <person name="Yoshida N."/>
            <person name="Ishii S."/>
            <person name="Meng L."/>
        </authorList>
    </citation>
    <scope>NUCLEOTIDE SEQUENCE [LARGE SCALE GENOMIC DNA]</scope>
    <source>
        <strain evidence="2 3">NIT-T3</strain>
    </source>
</reference>
<dbReference type="EMBL" id="AP024355">
    <property type="protein sequence ID" value="BCR05736.1"/>
    <property type="molecule type" value="Genomic_DNA"/>
</dbReference>
<organism evidence="2 3">
    <name type="scientific">Desulfuromonas versatilis</name>
    <dbReference type="NCBI Taxonomy" id="2802975"/>
    <lineage>
        <taxon>Bacteria</taxon>
        <taxon>Pseudomonadati</taxon>
        <taxon>Thermodesulfobacteriota</taxon>
        <taxon>Desulfuromonadia</taxon>
        <taxon>Desulfuromonadales</taxon>
        <taxon>Desulfuromonadaceae</taxon>
        <taxon>Desulfuromonas</taxon>
    </lineage>
</organism>
<accession>A0ABM8HYY3</accession>
<dbReference type="RefSeq" id="WP_221249142.1">
    <property type="nucleotide sequence ID" value="NZ_AP024355.1"/>
</dbReference>
<keyword evidence="3" id="KW-1185">Reference proteome</keyword>
<feature type="chain" id="PRO_5045589000" description="DUF3108 domain-containing protein" evidence="1">
    <location>
        <begin position="20"/>
        <end position="271"/>
    </location>
</feature>
<reference evidence="2 3" key="1">
    <citation type="journal article" date="2016" name="C (Basel)">
        <title>Selective Growth of and Electricity Production by Marine Exoelectrogenic Bacteria in Self-Aggregated Hydrogel of Microbially Reduced Graphene Oxide.</title>
        <authorList>
            <person name="Yoshida N."/>
            <person name="Goto Y."/>
            <person name="Miyata Y."/>
        </authorList>
    </citation>
    <scope>NUCLEOTIDE SEQUENCE [LARGE SCALE GENOMIC DNA]</scope>
    <source>
        <strain evidence="2 3">NIT-T3</strain>
    </source>
</reference>
<evidence type="ECO:0000313" key="3">
    <source>
        <dbReference type="Proteomes" id="UP001319827"/>
    </source>
</evidence>
<sequence>MKYSLLLLLLLLATGKGMAAEAQPQANLSSGPAPLEALVGEVLTYDISFLWFDRLAEGELSLRPGERPGTFVATLEARTLGVAAWLTRDRLQRYVSHMEIGPEGRLRSLQHESLIIKGKGAEKSNRGKLYRFDYPGHRVVFQKIREGEVYGEQSLPMQAENPPNDILTAFFNFRAGFFGPVQSGQRFVIPAFSRKGEGEIVVEILTDRQRSKLDFFPKGGVLARVDVDEEVFDTGGGSVYVWFDNFGRPARGIVENIIGLGDVKGTLRDRN</sequence>
<protein>
    <recommendedName>
        <fullName evidence="4">DUF3108 domain-containing protein</fullName>
    </recommendedName>
</protein>
<feature type="signal peptide" evidence="1">
    <location>
        <begin position="1"/>
        <end position="19"/>
    </location>
</feature>
<evidence type="ECO:0000256" key="1">
    <source>
        <dbReference type="SAM" id="SignalP"/>
    </source>
</evidence>
<evidence type="ECO:0008006" key="4">
    <source>
        <dbReference type="Google" id="ProtNLM"/>
    </source>
</evidence>
<dbReference type="Proteomes" id="UP001319827">
    <property type="component" value="Chromosome"/>
</dbReference>
<keyword evidence="1" id="KW-0732">Signal</keyword>
<proteinExistence type="predicted"/>